<dbReference type="AlphaFoldDB" id="A0A1F6FY56"/>
<dbReference type="InterPro" id="IPR002150">
    <property type="entry name" value="Ribosomal_bL31"/>
</dbReference>
<dbReference type="PROSITE" id="PS01143">
    <property type="entry name" value="RIBOSOMAL_L31"/>
    <property type="match status" value="1"/>
</dbReference>
<dbReference type="NCBIfam" id="NF000612">
    <property type="entry name" value="PRK00019.1"/>
    <property type="match status" value="1"/>
</dbReference>
<dbReference type="GO" id="GO:0005840">
    <property type="term" value="C:ribosome"/>
    <property type="evidence" value="ECO:0007669"/>
    <property type="project" value="UniProtKB-KW"/>
</dbReference>
<dbReference type="GO" id="GO:0003735">
    <property type="term" value="F:structural constituent of ribosome"/>
    <property type="evidence" value="ECO:0007669"/>
    <property type="project" value="InterPro"/>
</dbReference>
<organism evidence="5 6">
    <name type="scientific">Candidatus Kaiserbacteria bacterium RIFCSPLOWO2_12_FULL_53_8</name>
    <dbReference type="NCBI Taxonomy" id="1798529"/>
    <lineage>
        <taxon>Bacteria</taxon>
        <taxon>Candidatus Kaiseribacteriota</taxon>
    </lineage>
</organism>
<dbReference type="InterPro" id="IPR042105">
    <property type="entry name" value="Ribosomal_bL31_sf"/>
</dbReference>
<proteinExistence type="inferred from homology"/>
<evidence type="ECO:0000313" key="5">
    <source>
        <dbReference type="EMBL" id="OGG90797.1"/>
    </source>
</evidence>
<dbReference type="PANTHER" id="PTHR33280:SF1">
    <property type="entry name" value="LARGE RIBOSOMAL SUBUNIT PROTEIN BL31C"/>
    <property type="match status" value="1"/>
</dbReference>
<dbReference type="Proteomes" id="UP000178601">
    <property type="component" value="Unassembled WGS sequence"/>
</dbReference>
<accession>A0A1F6FY56</accession>
<sequence>MKADIHPQVFKDAKVTCTSCKAVFIIPGTVKDQQVEICSQCHPVYTGKFRALQASGQVDKFKKKMATAEQAKVVAKPNKRKLTQDEKLRKKLEEAKIEKEEKKKIVAEKDRERAKKAAEKTVIKKGEKKKEE</sequence>
<dbReference type="NCBIfam" id="TIGR00105">
    <property type="entry name" value="L31"/>
    <property type="match status" value="1"/>
</dbReference>
<reference evidence="5 6" key="1">
    <citation type="journal article" date="2016" name="Nat. Commun.">
        <title>Thousands of microbial genomes shed light on interconnected biogeochemical processes in an aquifer system.</title>
        <authorList>
            <person name="Anantharaman K."/>
            <person name="Brown C.T."/>
            <person name="Hug L.A."/>
            <person name="Sharon I."/>
            <person name="Castelle C.J."/>
            <person name="Probst A.J."/>
            <person name="Thomas B.C."/>
            <person name="Singh A."/>
            <person name="Wilkins M.J."/>
            <person name="Karaoz U."/>
            <person name="Brodie E.L."/>
            <person name="Williams K.H."/>
            <person name="Hubbard S.S."/>
            <person name="Banfield J.F."/>
        </authorList>
    </citation>
    <scope>NUCLEOTIDE SEQUENCE [LARGE SCALE GENOMIC DNA]</scope>
</reference>
<protein>
    <recommendedName>
        <fullName evidence="3">50S ribosomal protein L31</fullName>
    </recommendedName>
</protein>
<dbReference type="SUPFAM" id="SSF143800">
    <property type="entry name" value="L28p-like"/>
    <property type="match status" value="1"/>
</dbReference>
<evidence type="ECO:0000256" key="2">
    <source>
        <dbReference type="ARBA" id="ARBA00023274"/>
    </source>
</evidence>
<dbReference type="PANTHER" id="PTHR33280">
    <property type="entry name" value="50S RIBOSOMAL PROTEIN L31, CHLOROPLASTIC"/>
    <property type="match status" value="1"/>
</dbReference>
<dbReference type="Gene3D" id="4.10.830.30">
    <property type="entry name" value="Ribosomal protein L31"/>
    <property type="match status" value="1"/>
</dbReference>
<comment type="similarity">
    <text evidence="3">Belongs to the bacterial ribosomal protein bL31 family.</text>
</comment>
<dbReference type="InterPro" id="IPR034704">
    <property type="entry name" value="Ribosomal_bL28/bL31-like_sf"/>
</dbReference>
<evidence type="ECO:0000256" key="1">
    <source>
        <dbReference type="ARBA" id="ARBA00022980"/>
    </source>
</evidence>
<comment type="caution">
    <text evidence="5">The sequence shown here is derived from an EMBL/GenBank/DDBJ whole genome shotgun (WGS) entry which is preliminary data.</text>
</comment>
<feature type="region of interest" description="Disordered" evidence="4">
    <location>
        <begin position="109"/>
        <end position="132"/>
    </location>
</feature>
<keyword evidence="1 3" id="KW-0689">Ribosomal protein</keyword>
<dbReference type="GO" id="GO:0006412">
    <property type="term" value="P:translation"/>
    <property type="evidence" value="ECO:0007669"/>
    <property type="project" value="InterPro"/>
</dbReference>
<evidence type="ECO:0000256" key="3">
    <source>
        <dbReference type="RuleBase" id="RU000564"/>
    </source>
</evidence>
<gene>
    <name evidence="5" type="ORF">A3H16_02360</name>
</gene>
<dbReference type="PRINTS" id="PR01249">
    <property type="entry name" value="RIBOSOMALL31"/>
</dbReference>
<dbReference type="EMBL" id="MFMQ01000085">
    <property type="protein sequence ID" value="OGG90797.1"/>
    <property type="molecule type" value="Genomic_DNA"/>
</dbReference>
<evidence type="ECO:0000256" key="4">
    <source>
        <dbReference type="SAM" id="MobiDB-lite"/>
    </source>
</evidence>
<keyword evidence="2 3" id="KW-0687">Ribonucleoprotein</keyword>
<evidence type="ECO:0000313" key="6">
    <source>
        <dbReference type="Proteomes" id="UP000178601"/>
    </source>
</evidence>
<dbReference type="GO" id="GO:1990904">
    <property type="term" value="C:ribonucleoprotein complex"/>
    <property type="evidence" value="ECO:0007669"/>
    <property type="project" value="UniProtKB-KW"/>
</dbReference>
<name>A0A1F6FY56_9BACT</name>
<dbReference type="Pfam" id="PF01197">
    <property type="entry name" value="Ribosomal_L31"/>
    <property type="match status" value="1"/>
</dbReference>